<comment type="caution">
    <text evidence="1">The sequence shown here is derived from an EMBL/GenBank/DDBJ whole genome shotgun (WGS) entry which is preliminary data.</text>
</comment>
<reference evidence="1 2" key="1">
    <citation type="journal article" date="2023" name="Science">
        <title>Complex scaffold remodeling in plant triterpene biosynthesis.</title>
        <authorList>
            <person name="De La Pena R."/>
            <person name="Hodgson H."/>
            <person name="Liu J.C."/>
            <person name="Stephenson M.J."/>
            <person name="Martin A.C."/>
            <person name="Owen C."/>
            <person name="Harkess A."/>
            <person name="Leebens-Mack J."/>
            <person name="Jimenez L.E."/>
            <person name="Osbourn A."/>
            <person name="Sattely E.S."/>
        </authorList>
    </citation>
    <scope>NUCLEOTIDE SEQUENCE [LARGE SCALE GENOMIC DNA]</scope>
    <source>
        <strain evidence="2">cv. JPN11</strain>
        <tissue evidence="1">Leaf</tissue>
    </source>
</reference>
<name>A0ACC1Z313_MELAZ</name>
<dbReference type="Proteomes" id="UP001164539">
    <property type="component" value="Chromosome 1"/>
</dbReference>
<organism evidence="1 2">
    <name type="scientific">Melia azedarach</name>
    <name type="common">Chinaberry tree</name>
    <dbReference type="NCBI Taxonomy" id="155640"/>
    <lineage>
        <taxon>Eukaryota</taxon>
        <taxon>Viridiplantae</taxon>
        <taxon>Streptophyta</taxon>
        <taxon>Embryophyta</taxon>
        <taxon>Tracheophyta</taxon>
        <taxon>Spermatophyta</taxon>
        <taxon>Magnoliopsida</taxon>
        <taxon>eudicotyledons</taxon>
        <taxon>Gunneridae</taxon>
        <taxon>Pentapetalae</taxon>
        <taxon>rosids</taxon>
        <taxon>malvids</taxon>
        <taxon>Sapindales</taxon>
        <taxon>Meliaceae</taxon>
        <taxon>Melia</taxon>
    </lineage>
</organism>
<evidence type="ECO:0000313" key="1">
    <source>
        <dbReference type="EMBL" id="KAJ4729799.1"/>
    </source>
</evidence>
<proteinExistence type="predicted"/>
<keyword evidence="2" id="KW-1185">Reference proteome</keyword>
<sequence>MGFLVQRYQEKGIMERSKQCSSDKNNISSSSKIPKVERKIVEKNRRNYMKNLYSQLNSLLPDDQTSKETVPLPDQIDEAINYIKGLQRKLKECNEKRERLARTKRSYACTSSNYDESTASSKELQIQIHEMGSNLEVILTTGVDNQYIFCEIIRILHEDGADVVNANFSVAGNTIFHIIRAEIRDAMFGFGAAKITERLNRLVNGSSSEAELQTPELWDFGIDPGCWEVLN</sequence>
<gene>
    <name evidence="1" type="ORF">OWV82_002522</name>
</gene>
<dbReference type="EMBL" id="CM051394">
    <property type="protein sequence ID" value="KAJ4729799.1"/>
    <property type="molecule type" value="Genomic_DNA"/>
</dbReference>
<accession>A0ACC1Z313</accession>
<protein>
    <submittedName>
        <fullName evidence="1">Transcription factor bHLH36-like</fullName>
    </submittedName>
</protein>
<evidence type="ECO:0000313" key="2">
    <source>
        <dbReference type="Proteomes" id="UP001164539"/>
    </source>
</evidence>